<dbReference type="EMBL" id="AGBW02008492">
    <property type="protein sequence ID" value="OWR53229.1"/>
    <property type="molecule type" value="Genomic_DNA"/>
</dbReference>
<dbReference type="PANTHER" id="PTHR10380:SF238">
    <property type="entry name" value="CUTICULAR PROTEIN 65EA-RELATED"/>
    <property type="match status" value="1"/>
</dbReference>
<comment type="caution">
    <text evidence="1">The sequence shown here is derived from an EMBL/GenBank/DDBJ whole genome shotgun (WGS) entry which is preliminary data.</text>
</comment>
<dbReference type="GO" id="GO:0008010">
    <property type="term" value="F:structural constituent of chitin-based larval cuticle"/>
    <property type="evidence" value="ECO:0007669"/>
    <property type="project" value="TreeGrafter"/>
</dbReference>
<reference evidence="1 2" key="1">
    <citation type="journal article" date="2011" name="Cell">
        <title>The monarch butterfly genome yields insights into long-distance migration.</title>
        <authorList>
            <person name="Zhan S."/>
            <person name="Merlin C."/>
            <person name="Boore J.L."/>
            <person name="Reppert S.M."/>
        </authorList>
    </citation>
    <scope>NUCLEOTIDE SEQUENCE [LARGE SCALE GENOMIC DNA]</scope>
    <source>
        <strain evidence="1">F-2</strain>
    </source>
</reference>
<dbReference type="PROSITE" id="PS00233">
    <property type="entry name" value="CHIT_BIND_RR_1"/>
    <property type="match status" value="1"/>
</dbReference>
<dbReference type="AlphaFoldDB" id="A0A212FHL2"/>
<dbReference type="InterPro" id="IPR000618">
    <property type="entry name" value="Insect_cuticle"/>
</dbReference>
<dbReference type="PROSITE" id="PS51155">
    <property type="entry name" value="CHIT_BIND_RR_2"/>
    <property type="match status" value="1"/>
</dbReference>
<dbReference type="STRING" id="278856.A0A212FHL2"/>
<gene>
    <name evidence="1" type="ORF">KGM_212903</name>
</gene>
<dbReference type="PANTHER" id="PTHR10380">
    <property type="entry name" value="CUTICLE PROTEIN"/>
    <property type="match status" value="1"/>
</dbReference>
<protein>
    <submittedName>
        <fullName evidence="1">Cuticular protein RR-1 motif 6</fullName>
    </submittedName>
</protein>
<dbReference type="InterPro" id="IPR031311">
    <property type="entry name" value="CHIT_BIND_RR_consensus"/>
</dbReference>
<dbReference type="OrthoDB" id="6343684at2759"/>
<dbReference type="KEGG" id="dpl:KGM_212903"/>
<keyword evidence="2" id="KW-1185">Reference proteome</keyword>
<sequence length="148" mass="16085">MRCLSQNVQDPHSITKLLLITLVVAYASADVSHILVAKSSEANAKILKQELDVGVEGQYLWSYETDNGISAREQGALKNVPGADVPAQVAQGEASWTAPNGEKIQFQYTADENGYQAQGPYIPTPPPIPVEILRGLEFIRNNPPAKEN</sequence>
<organism evidence="1 2">
    <name type="scientific">Danaus plexippus plexippus</name>
    <dbReference type="NCBI Taxonomy" id="278856"/>
    <lineage>
        <taxon>Eukaryota</taxon>
        <taxon>Metazoa</taxon>
        <taxon>Ecdysozoa</taxon>
        <taxon>Arthropoda</taxon>
        <taxon>Hexapoda</taxon>
        <taxon>Insecta</taxon>
        <taxon>Pterygota</taxon>
        <taxon>Neoptera</taxon>
        <taxon>Endopterygota</taxon>
        <taxon>Lepidoptera</taxon>
        <taxon>Glossata</taxon>
        <taxon>Ditrysia</taxon>
        <taxon>Papilionoidea</taxon>
        <taxon>Nymphalidae</taxon>
        <taxon>Danainae</taxon>
        <taxon>Danaini</taxon>
        <taxon>Danaina</taxon>
        <taxon>Danaus</taxon>
        <taxon>Danaus</taxon>
    </lineage>
</organism>
<accession>A0A212FHL2</accession>
<evidence type="ECO:0000313" key="1">
    <source>
        <dbReference type="EMBL" id="OWR53229.1"/>
    </source>
</evidence>
<dbReference type="Pfam" id="PF00379">
    <property type="entry name" value="Chitin_bind_4"/>
    <property type="match status" value="1"/>
</dbReference>
<dbReference type="Proteomes" id="UP000007151">
    <property type="component" value="Unassembled WGS sequence"/>
</dbReference>
<name>A0A212FHL2_DANPL</name>
<dbReference type="GO" id="GO:0062129">
    <property type="term" value="C:chitin-based extracellular matrix"/>
    <property type="evidence" value="ECO:0007669"/>
    <property type="project" value="TreeGrafter"/>
</dbReference>
<evidence type="ECO:0000313" key="2">
    <source>
        <dbReference type="Proteomes" id="UP000007151"/>
    </source>
</evidence>
<dbReference type="InterPro" id="IPR050468">
    <property type="entry name" value="Cuticle_Struct_Prot"/>
</dbReference>
<dbReference type="eggNOG" id="ENOG502T9GB">
    <property type="taxonomic scope" value="Eukaryota"/>
</dbReference>
<proteinExistence type="predicted"/>